<feature type="region of interest" description="Disordered" evidence="1">
    <location>
        <begin position="226"/>
        <end position="246"/>
    </location>
</feature>
<dbReference type="EMBL" id="BDGU01000303">
    <property type="protein sequence ID" value="GAW06164.1"/>
    <property type="molecule type" value="Genomic_DNA"/>
</dbReference>
<sequence>MSRRVENAPWPRQTQPAVSHQRSPKRRKVDIDTSLPASSSFSARQALESEVETAETQCDILSGNDIESCFPTADSVFAQSQFVTFVWNSQLPSYAQTNRVNIYLFHGDSNEQILEIPNVDNSKYQAGVITLPANDSWWGENGPDFSGTNTSYGFYFGITPNTTTFDASAHTQTHFTAVQTTFPDSILSSMSASSASASSASVSSASAASASSASASRASASAAASTSSTTASGASSSNGSGNIQSGSNSGGFPHWAIAVIVVLGFLAIASSCLLAFFIMRRLRRRRELDSNRNSMGSSSPMMAHVQSPGSPLLAGGAEGPSSTGHGAPGFQRAPSVVSPDGASSISHGGSAGEGGPFSGADAAIIANAFRTMLRKPDFADAPVEEGESPDSQERGRVDTYSSSPFIFISKSTLCLTRSISIPVQIHTVGLRFPSASMFIQQLLVTIIDIVYDCTLLSSGYRASNS</sequence>
<feature type="region of interest" description="Disordered" evidence="1">
    <location>
        <begin position="1"/>
        <end position="42"/>
    </location>
</feature>
<keyword evidence="2" id="KW-0472">Membrane</keyword>
<feature type="transmembrane region" description="Helical" evidence="2">
    <location>
        <begin position="255"/>
        <end position="278"/>
    </location>
</feature>
<proteinExistence type="predicted"/>
<comment type="caution">
    <text evidence="3">The sequence shown here is derived from an EMBL/GenBank/DDBJ whole genome shotgun (WGS) entry which is preliminary data.</text>
</comment>
<evidence type="ECO:0000313" key="3">
    <source>
        <dbReference type="EMBL" id="GAW06164.1"/>
    </source>
</evidence>
<dbReference type="STRING" id="5353.A0A1Q3EG69"/>
<evidence type="ECO:0000313" key="4">
    <source>
        <dbReference type="Proteomes" id="UP000188533"/>
    </source>
</evidence>
<keyword evidence="2" id="KW-1133">Transmembrane helix</keyword>
<organism evidence="3 4">
    <name type="scientific">Lentinula edodes</name>
    <name type="common">Shiitake mushroom</name>
    <name type="synonym">Lentinus edodes</name>
    <dbReference type="NCBI Taxonomy" id="5353"/>
    <lineage>
        <taxon>Eukaryota</taxon>
        <taxon>Fungi</taxon>
        <taxon>Dikarya</taxon>
        <taxon>Basidiomycota</taxon>
        <taxon>Agaricomycotina</taxon>
        <taxon>Agaricomycetes</taxon>
        <taxon>Agaricomycetidae</taxon>
        <taxon>Agaricales</taxon>
        <taxon>Marasmiineae</taxon>
        <taxon>Omphalotaceae</taxon>
        <taxon>Lentinula</taxon>
    </lineage>
</organism>
<name>A0A1Q3EG69_LENED</name>
<evidence type="ECO:0000256" key="1">
    <source>
        <dbReference type="SAM" id="MobiDB-lite"/>
    </source>
</evidence>
<dbReference type="Proteomes" id="UP000188533">
    <property type="component" value="Unassembled WGS sequence"/>
</dbReference>
<gene>
    <name evidence="3" type="ORF">LENED_008067</name>
</gene>
<reference evidence="3 4" key="2">
    <citation type="submission" date="2017-02" db="EMBL/GenBank/DDBJ databases">
        <title>A genome survey and senescence transcriptome analysis in Lentinula edodes.</title>
        <authorList>
            <person name="Sakamoto Y."/>
            <person name="Nakade K."/>
            <person name="Sato S."/>
            <person name="Yoshida Y."/>
            <person name="Miyazaki K."/>
            <person name="Natsume S."/>
            <person name="Konno N."/>
        </authorList>
    </citation>
    <scope>NUCLEOTIDE SEQUENCE [LARGE SCALE GENOMIC DNA]</scope>
    <source>
        <strain evidence="3 4">NBRC 111202</strain>
    </source>
</reference>
<accession>A0A1Q3EG69</accession>
<evidence type="ECO:0000256" key="2">
    <source>
        <dbReference type="SAM" id="Phobius"/>
    </source>
</evidence>
<keyword evidence="2" id="KW-0812">Transmembrane</keyword>
<protein>
    <submittedName>
        <fullName evidence="3">Uncharacterized protein</fullName>
    </submittedName>
</protein>
<dbReference type="AlphaFoldDB" id="A0A1Q3EG69"/>
<feature type="region of interest" description="Disordered" evidence="1">
    <location>
        <begin position="290"/>
        <end position="352"/>
    </location>
</feature>
<keyword evidence="4" id="KW-1185">Reference proteome</keyword>
<feature type="compositionally biased region" description="Polar residues" evidence="1">
    <location>
        <begin position="291"/>
        <end position="300"/>
    </location>
</feature>
<feature type="compositionally biased region" description="Polar residues" evidence="1">
    <location>
        <begin position="12"/>
        <end position="21"/>
    </location>
</feature>
<reference evidence="3 4" key="1">
    <citation type="submission" date="2016-08" db="EMBL/GenBank/DDBJ databases">
        <authorList>
            <consortium name="Lentinula edodes genome sequencing consortium"/>
            <person name="Sakamoto Y."/>
            <person name="Nakade K."/>
            <person name="Sato S."/>
            <person name="Yoshida Y."/>
            <person name="Miyazaki K."/>
            <person name="Natsume S."/>
            <person name="Konno N."/>
        </authorList>
    </citation>
    <scope>NUCLEOTIDE SEQUENCE [LARGE SCALE GENOMIC DNA]</scope>
    <source>
        <strain evidence="3 4">NBRC 111202</strain>
    </source>
</reference>